<organism evidence="3 4">
    <name type="scientific">Campylobacter portucalensis</name>
    <dbReference type="NCBI Taxonomy" id="2608384"/>
    <lineage>
        <taxon>Bacteria</taxon>
        <taxon>Pseudomonadati</taxon>
        <taxon>Campylobacterota</taxon>
        <taxon>Epsilonproteobacteria</taxon>
        <taxon>Campylobacterales</taxon>
        <taxon>Campylobacteraceae</taxon>
        <taxon>Campylobacter</taxon>
    </lineage>
</organism>
<dbReference type="AlphaFoldDB" id="A0A6L5WGI2"/>
<evidence type="ECO:0000313" key="4">
    <source>
        <dbReference type="Proteomes" id="UP000476338"/>
    </source>
</evidence>
<reference evidence="3 4" key="1">
    <citation type="submission" date="2019-09" db="EMBL/GenBank/DDBJ databases">
        <authorList>
            <person name="Silva M."/>
            <person name="Pereira G."/>
            <person name="Lopes-Da-Costa L."/>
            <person name="Silva E."/>
        </authorList>
    </citation>
    <scope>NUCLEOTIDE SEQUENCE [LARGE SCALE GENOMIC DNA]</scope>
    <source>
        <strain evidence="3 4">FMV-PI01</strain>
    </source>
</reference>
<accession>A0A6L5WGI2</accession>
<evidence type="ECO:0000256" key="1">
    <source>
        <dbReference type="SAM" id="Phobius"/>
    </source>
</evidence>
<keyword evidence="1" id="KW-1133">Transmembrane helix</keyword>
<keyword evidence="4" id="KW-1185">Reference proteome</keyword>
<dbReference type="InterPro" id="IPR039447">
    <property type="entry name" value="UreH-like_TM_dom"/>
</dbReference>
<dbReference type="Pfam" id="PF13386">
    <property type="entry name" value="DsbD_2"/>
    <property type="match status" value="1"/>
</dbReference>
<dbReference type="Proteomes" id="UP000476338">
    <property type="component" value="Unassembled WGS sequence"/>
</dbReference>
<feature type="domain" description="Urease accessory protein UreH-like transmembrane" evidence="2">
    <location>
        <begin position="6"/>
        <end position="209"/>
    </location>
</feature>
<feature type="transmembrane region" description="Helical" evidence="1">
    <location>
        <begin position="6"/>
        <end position="29"/>
    </location>
</feature>
<reference evidence="3 4" key="2">
    <citation type="submission" date="2020-03" db="EMBL/GenBank/DDBJ databases">
        <title>Campylobacter portucalensis sp. nov., a new species of Campylobacter isolated from the reproductive tract of bulls.</title>
        <authorList>
            <person name="Silva M.F."/>
            <person name="Pereira G."/>
            <person name="Carneiro C."/>
            <person name="Hemphill A."/>
            <person name="Mateus L."/>
            <person name="Lopes-Da-Costa L."/>
            <person name="Silva E."/>
        </authorList>
    </citation>
    <scope>NUCLEOTIDE SEQUENCE [LARGE SCALE GENOMIC DNA]</scope>
    <source>
        <strain evidence="3 4">FMV-PI01</strain>
    </source>
</reference>
<evidence type="ECO:0000259" key="2">
    <source>
        <dbReference type="Pfam" id="PF13386"/>
    </source>
</evidence>
<dbReference type="PANTHER" id="PTHR42208:SF1">
    <property type="entry name" value="HEAVY METAL TRANSPORTER"/>
    <property type="match status" value="1"/>
</dbReference>
<name>A0A6L5WGI2_9BACT</name>
<feature type="transmembrane region" description="Helical" evidence="1">
    <location>
        <begin position="159"/>
        <end position="182"/>
    </location>
</feature>
<evidence type="ECO:0000313" key="3">
    <source>
        <dbReference type="EMBL" id="MSN96144.1"/>
    </source>
</evidence>
<dbReference type="PANTHER" id="PTHR42208">
    <property type="entry name" value="HEAVY METAL TRANSPORTER-RELATED"/>
    <property type="match status" value="1"/>
</dbReference>
<gene>
    <name evidence="3" type="ORF">F1B92_02855</name>
</gene>
<dbReference type="EMBL" id="VWSJ01000007">
    <property type="protein sequence ID" value="MSN96144.1"/>
    <property type="molecule type" value="Genomic_DNA"/>
</dbReference>
<feature type="transmembrane region" description="Helical" evidence="1">
    <location>
        <begin position="50"/>
        <end position="72"/>
    </location>
</feature>
<protein>
    <submittedName>
        <fullName evidence="3">Sulfite exporter TauE/SafE family protein</fullName>
    </submittedName>
</protein>
<keyword evidence="1" id="KW-0812">Transmembrane</keyword>
<feature type="transmembrane region" description="Helical" evidence="1">
    <location>
        <begin position="194"/>
        <end position="216"/>
    </location>
</feature>
<comment type="caution">
    <text evidence="3">The sequence shown here is derived from an EMBL/GenBank/DDBJ whole genome shotgun (WGS) entry which is preliminary data.</text>
</comment>
<sequence>MSYIAIFSTALFLSFAHCIGMCGGFVLAYSIKLAKKTKLEAFFYSISYHFARICAYVFLGILANFFGSIFAISSKLSGIFHFLVGVFLIILGAGLLKRGEILKFIENDKIWQKFFKNRTKNALKKDGFLSFLILGFLNGLIPCGVVYTFVAMAMLSKSVFSSILIMLTFGIATLFSLLFMAFLSKILNDKFKHLMFIISSVLIIIFGIYSAYLGFISTK</sequence>
<proteinExistence type="predicted"/>
<keyword evidence="1" id="KW-0472">Membrane</keyword>
<dbReference type="RefSeq" id="WP_154570411.1">
    <property type="nucleotide sequence ID" value="NZ_VWSJ01000007.1"/>
</dbReference>
<feature type="transmembrane region" description="Helical" evidence="1">
    <location>
        <begin position="78"/>
        <end position="96"/>
    </location>
</feature>
<feature type="transmembrane region" description="Helical" evidence="1">
    <location>
        <begin position="128"/>
        <end position="153"/>
    </location>
</feature>